<sequence>METEEVATFRIFPREYFPFLLSRFYTIYKMNAARLFVKNVSRMAGRCCRRNFSETAVRKNIWIEEHNGIKEDLTNRFEWSGQNIMNTIVFLGLVPCFVYLVGKSAQDRQYETPDRTKATRATFQ</sequence>
<proteinExistence type="predicted"/>
<reference evidence="2" key="1">
    <citation type="submission" date="2010-02" db="EMBL/GenBank/DDBJ databases">
        <title>Sequencing and annotation of the Blastocystis hominis genome.</title>
        <authorList>
            <person name="Wincker P."/>
        </authorList>
    </citation>
    <scope>NUCLEOTIDE SEQUENCE</scope>
    <source>
        <strain evidence="2">Singapore isolate B</strain>
    </source>
</reference>
<name>D8M1U9_BLAHO</name>
<dbReference type="GeneID" id="24919320"/>
<dbReference type="InParanoid" id="D8M1U9"/>
<accession>D8M1U9</accession>
<keyword evidence="3" id="KW-1185">Reference proteome</keyword>
<organism evidence="2">
    <name type="scientific">Blastocystis hominis</name>
    <dbReference type="NCBI Taxonomy" id="12968"/>
    <lineage>
        <taxon>Eukaryota</taxon>
        <taxon>Sar</taxon>
        <taxon>Stramenopiles</taxon>
        <taxon>Bigyra</taxon>
        <taxon>Opalozoa</taxon>
        <taxon>Opalinata</taxon>
        <taxon>Blastocystidae</taxon>
        <taxon>Blastocystis</taxon>
    </lineage>
</organism>
<feature type="transmembrane region" description="Helical" evidence="1">
    <location>
        <begin position="84"/>
        <end position="102"/>
    </location>
</feature>
<evidence type="ECO:0000313" key="3">
    <source>
        <dbReference type="Proteomes" id="UP000008312"/>
    </source>
</evidence>
<dbReference type="EMBL" id="FN668646">
    <property type="protein sequence ID" value="CBK22038.2"/>
    <property type="molecule type" value="Genomic_DNA"/>
</dbReference>
<protein>
    <recommendedName>
        <fullName evidence="4">Transmembrane protein</fullName>
    </recommendedName>
</protein>
<keyword evidence="1" id="KW-0472">Membrane</keyword>
<keyword evidence="1" id="KW-0812">Transmembrane</keyword>
<dbReference type="RefSeq" id="XP_012896086.1">
    <property type="nucleotide sequence ID" value="XM_013040632.1"/>
</dbReference>
<dbReference type="OrthoDB" id="10315378at2759"/>
<gene>
    <name evidence="2" type="ORF">GSBLH_T00002113001</name>
</gene>
<keyword evidence="1" id="KW-1133">Transmembrane helix</keyword>
<dbReference type="Proteomes" id="UP000008312">
    <property type="component" value="Unassembled WGS sequence"/>
</dbReference>
<evidence type="ECO:0000256" key="1">
    <source>
        <dbReference type="SAM" id="Phobius"/>
    </source>
</evidence>
<evidence type="ECO:0000313" key="2">
    <source>
        <dbReference type="EMBL" id="CBK22038.2"/>
    </source>
</evidence>
<evidence type="ECO:0008006" key="4">
    <source>
        <dbReference type="Google" id="ProtNLM"/>
    </source>
</evidence>
<dbReference type="AlphaFoldDB" id="D8M1U9"/>